<dbReference type="PANTHER" id="PTHR22906">
    <property type="entry name" value="PROPERDIN"/>
    <property type="match status" value="1"/>
</dbReference>
<dbReference type="Pfam" id="PF00100">
    <property type="entry name" value="Zona_pellucida"/>
    <property type="match status" value="1"/>
</dbReference>
<dbReference type="RefSeq" id="XP_019619799.1">
    <property type="nucleotide sequence ID" value="XM_019764240.1"/>
</dbReference>
<dbReference type="PROSITE" id="PS50092">
    <property type="entry name" value="TSP1"/>
    <property type="match status" value="9"/>
</dbReference>
<dbReference type="PROSITE" id="PS51034">
    <property type="entry name" value="ZP_2"/>
    <property type="match status" value="1"/>
</dbReference>
<dbReference type="InterPro" id="IPR001304">
    <property type="entry name" value="C-type_lectin-like"/>
</dbReference>
<feature type="domain" description="ZP" evidence="10">
    <location>
        <begin position="1099"/>
        <end position="1352"/>
    </location>
</feature>
<keyword evidence="5" id="KW-1015">Disulfide bond</keyword>
<keyword evidence="7" id="KW-1133">Transmembrane helix</keyword>
<dbReference type="InterPro" id="IPR016187">
    <property type="entry name" value="CTDL_fold"/>
</dbReference>
<evidence type="ECO:0000259" key="10">
    <source>
        <dbReference type="PROSITE" id="PS51034"/>
    </source>
</evidence>
<evidence type="ECO:0000313" key="11">
    <source>
        <dbReference type="Proteomes" id="UP000515135"/>
    </source>
</evidence>
<dbReference type="InterPro" id="IPR018378">
    <property type="entry name" value="C-type_lectin_CS"/>
</dbReference>
<evidence type="ECO:0000256" key="3">
    <source>
        <dbReference type="ARBA" id="ARBA00022729"/>
    </source>
</evidence>
<dbReference type="Gene3D" id="2.60.120.200">
    <property type="match status" value="1"/>
</dbReference>
<dbReference type="Gene3D" id="2.20.100.10">
    <property type="entry name" value="Thrombospondin type-1 (TSP1) repeat"/>
    <property type="match status" value="9"/>
</dbReference>
<evidence type="ECO:0000256" key="7">
    <source>
        <dbReference type="SAM" id="Phobius"/>
    </source>
</evidence>
<proteinExistence type="predicted"/>
<sequence>MDKLIEQGKEMGLEGENLLKFVMAQQAIERDERAKEREAQRENEAKEKEAQRRHELEMEELKVRQAEIEYHKAKKEGTGDVKAKTPRLPSFMEGEEIDGYLLRFERFARANHWAEDTWASLLSALLTGKALDVFSADFPVGLWPLNSQYGASDVTGNGNDGVATGVSLAPGPNGDPDGAFLFSGNSNSYLDIPNNGRLDVQYSYTILAHIYPTGRAGPIIDFTPNTGWGVHLWQTDSPQLFMRAVRRDGYITPEVAANVLQQNTWNYVGGTYDSSTGVEAIWNNGEVVGRTHVGVPSVATQYPIRVAVRDGDHRTFAGRIACIQMYNFAMTQEQIVAARDKCAPDPCPQNYELVEVNGTTTCLRFSAGGDRKNYQAASQTCRDEGARLVVIKSAALDAFIDNRIRTTYAAETWIGLDDLTVHFQYRWSDGSVLGAGDFNDWFPSQPNPDLERCVEIRPQFGYTWNDHHCSYLKNYICEIRPVVDGGWSDWSPWSGCSVTCGVGTETRGRTCTNPAPANGGADCDGLDQDTQDCDTEVLCPVDGGWSDWSPWSGCSVTCGVGTETRDRTCTNPPPANGGADCDGLDQDTQDCDTEVLCPVDGGWSDWSPWSACSVTCGVGTETRDRTCTNPAPANGGADCDGLDQDTQDCDTGVLCPVDGGWTDWSPWSACSVTCGVGTETRDRTCTNPAPANGGADCDGLDQGTKDCDTGVLCPVDGGWSDWSPWSGCSVTCGVGTETRDRTCTNPAPANGGADCDGLDQDTQTCDTGVLCPVDGGWSDWSPWSACSVTCGVGTETRGRTCTNPAPANGGADCDGLDQDTQTCDTGVLCPVDGGWTDWSPWSGCSVTCGVGTETRDRTCTNPAPANGGADCDGLDQETQNCDTGVLCPVDGGWSDWSPWSGCSVTCGVGTETRGRTCTNPAPANGGADCDGLDQDTQDCDTGVLCPVDGGWTDWSPWSGCSVTCGVGTETRDRTCTNPAPANGGADCDGLGQDTQDCDTGVLCSAVSDLTFHDIEMDRMTLSWTASANVTRYRLRYRHAGASYQDLSPPPAPGDTQATVRGLWADTEYFFSLTAFGENDEEIGEIGGTETTGEVIVNVDCHQDHMSVTFPRAALTEVNVDTMHLLNDSCRATHNVTEVTLRTGLQECGTIQESSEGKIIFSNEAIGSPVVHGNGAVRGATFRTRFQCEFVSQFVVSQERNILFNIPSPRVEVVNAENQFTFEMHMSPSADFADTYRSADYPVQVTPSDQLNFGLSVNSPLDNLELLALHCLATPSTDPDDSPSVGIIQDGCDIDTTLQLNTELSNDMALYYSIQSFTFPNVEDPSLVYIHCTMVVCFKDDPDSRCSQGCIPARRRRRAVSDMSEARVRRASEGDQTAHIIQGPFQVKSGQKQASTLPTVGIAVGTAAGIAGVLLLAVAVFVVRKRRGRDVNKQAEDRIGFDNYSFELWGKGKADNKTSNPE</sequence>
<dbReference type="Pfam" id="PF00041">
    <property type="entry name" value="fn3"/>
    <property type="match status" value="1"/>
</dbReference>
<dbReference type="GeneID" id="109466515"/>
<dbReference type="Pfam" id="PF23344">
    <property type="entry name" value="ZP-N"/>
    <property type="match status" value="1"/>
</dbReference>
<dbReference type="Pfam" id="PF13385">
    <property type="entry name" value="Laminin_G_3"/>
    <property type="match status" value="1"/>
</dbReference>
<dbReference type="Gene3D" id="2.60.40.10">
    <property type="entry name" value="Immunoglobulins"/>
    <property type="match status" value="1"/>
</dbReference>
<keyword evidence="2" id="KW-0964">Secreted</keyword>
<keyword evidence="11" id="KW-1185">Reference proteome</keyword>
<dbReference type="CDD" id="cd00037">
    <property type="entry name" value="CLECT"/>
    <property type="match status" value="1"/>
</dbReference>
<dbReference type="Proteomes" id="UP000515135">
    <property type="component" value="Unplaced"/>
</dbReference>
<dbReference type="InterPro" id="IPR055355">
    <property type="entry name" value="ZP-C"/>
</dbReference>
<accession>A0A6P4YC79</accession>
<dbReference type="SUPFAM" id="SSF49265">
    <property type="entry name" value="Fibronectin type III"/>
    <property type="match status" value="1"/>
</dbReference>
<reference evidence="12" key="1">
    <citation type="submission" date="2025-08" db="UniProtKB">
        <authorList>
            <consortium name="RefSeq"/>
        </authorList>
    </citation>
    <scope>IDENTIFICATION</scope>
    <source>
        <tissue evidence="12">Gonad</tissue>
    </source>
</reference>
<dbReference type="InterPro" id="IPR000884">
    <property type="entry name" value="TSP1_rpt"/>
</dbReference>
<dbReference type="PROSITE" id="PS50853">
    <property type="entry name" value="FN3"/>
    <property type="match status" value="1"/>
</dbReference>
<dbReference type="SMART" id="SM00060">
    <property type="entry name" value="FN3"/>
    <property type="match status" value="1"/>
</dbReference>
<name>A0A6P4YC79_BRABE</name>
<dbReference type="SUPFAM" id="SSF49899">
    <property type="entry name" value="Concanavalin A-like lectins/glucanases"/>
    <property type="match status" value="1"/>
</dbReference>
<evidence type="ECO:0000256" key="5">
    <source>
        <dbReference type="ARBA" id="ARBA00023157"/>
    </source>
</evidence>
<dbReference type="SMART" id="SM00209">
    <property type="entry name" value="TSP1"/>
    <property type="match status" value="9"/>
</dbReference>
<feature type="domain" description="Fibronectin type-III" evidence="9">
    <location>
        <begin position="1005"/>
        <end position="1094"/>
    </location>
</feature>
<dbReference type="CDD" id="cd00063">
    <property type="entry name" value="FN3"/>
    <property type="match status" value="1"/>
</dbReference>
<dbReference type="InterPro" id="IPR013320">
    <property type="entry name" value="ConA-like_dom_sf"/>
</dbReference>
<dbReference type="InterPro" id="IPR055356">
    <property type="entry name" value="ZP-N"/>
</dbReference>
<evidence type="ECO:0000256" key="1">
    <source>
        <dbReference type="ARBA" id="ARBA00004613"/>
    </source>
</evidence>
<evidence type="ECO:0000259" key="9">
    <source>
        <dbReference type="PROSITE" id="PS50853"/>
    </source>
</evidence>
<feature type="transmembrane region" description="Helical" evidence="7">
    <location>
        <begin position="1399"/>
        <end position="1422"/>
    </location>
</feature>
<dbReference type="PROSITE" id="PS50041">
    <property type="entry name" value="C_TYPE_LECTIN_2"/>
    <property type="match status" value="1"/>
</dbReference>
<dbReference type="InterPro" id="IPR052065">
    <property type="entry name" value="Compl_asym_regulator"/>
</dbReference>
<dbReference type="PROSITE" id="PS00615">
    <property type="entry name" value="C_TYPE_LECTIN_1"/>
    <property type="match status" value="1"/>
</dbReference>
<dbReference type="SMART" id="SM00034">
    <property type="entry name" value="CLECT"/>
    <property type="match status" value="1"/>
</dbReference>
<dbReference type="SMART" id="SM00241">
    <property type="entry name" value="ZP"/>
    <property type="match status" value="1"/>
</dbReference>
<dbReference type="InterPro" id="IPR036383">
    <property type="entry name" value="TSP1_rpt_sf"/>
</dbReference>
<dbReference type="InterPro" id="IPR042235">
    <property type="entry name" value="ZP-C_dom"/>
</dbReference>
<dbReference type="PANTHER" id="PTHR22906:SF43">
    <property type="entry name" value="PROPERDIN"/>
    <property type="match status" value="1"/>
</dbReference>
<feature type="region of interest" description="Disordered" evidence="6">
    <location>
        <begin position="30"/>
        <end position="58"/>
    </location>
</feature>
<evidence type="ECO:0000259" key="8">
    <source>
        <dbReference type="PROSITE" id="PS50041"/>
    </source>
</evidence>
<keyword evidence="7" id="KW-0812">Transmembrane</keyword>
<dbReference type="InterPro" id="IPR036116">
    <property type="entry name" value="FN3_sf"/>
</dbReference>
<dbReference type="Pfam" id="PF00090">
    <property type="entry name" value="TSP_1"/>
    <property type="match status" value="9"/>
</dbReference>
<dbReference type="OrthoDB" id="446173at2759"/>
<dbReference type="Pfam" id="PF00059">
    <property type="entry name" value="Lectin_C"/>
    <property type="match status" value="1"/>
</dbReference>
<keyword evidence="7" id="KW-0472">Membrane</keyword>
<evidence type="ECO:0000256" key="2">
    <source>
        <dbReference type="ARBA" id="ARBA00022525"/>
    </source>
</evidence>
<dbReference type="KEGG" id="bbel:109466515"/>
<keyword evidence="4" id="KW-0677">Repeat</keyword>
<organism evidence="11 12">
    <name type="scientific">Branchiostoma belcheri</name>
    <name type="common">Amphioxus</name>
    <dbReference type="NCBI Taxonomy" id="7741"/>
    <lineage>
        <taxon>Eukaryota</taxon>
        <taxon>Metazoa</taxon>
        <taxon>Chordata</taxon>
        <taxon>Cephalochordata</taxon>
        <taxon>Leptocardii</taxon>
        <taxon>Amphioxiformes</taxon>
        <taxon>Branchiostomatidae</taxon>
        <taxon>Branchiostoma</taxon>
    </lineage>
</organism>
<dbReference type="PRINTS" id="PR01705">
    <property type="entry name" value="TSP1REPEAT"/>
</dbReference>
<dbReference type="InterPro" id="IPR003961">
    <property type="entry name" value="FN3_dom"/>
</dbReference>
<dbReference type="InterPro" id="IPR001507">
    <property type="entry name" value="ZP_dom"/>
</dbReference>
<dbReference type="Gene3D" id="2.60.40.3210">
    <property type="entry name" value="Zona pellucida, ZP-N domain"/>
    <property type="match status" value="1"/>
</dbReference>
<dbReference type="FunFam" id="2.20.100.10:FF:000007">
    <property type="entry name" value="Thrombospondin 1"/>
    <property type="match status" value="9"/>
</dbReference>
<protein>
    <submittedName>
        <fullName evidence="12">Uncharacterized protein LOC109466515</fullName>
    </submittedName>
</protein>
<evidence type="ECO:0000256" key="6">
    <source>
        <dbReference type="SAM" id="MobiDB-lite"/>
    </source>
</evidence>
<dbReference type="SUPFAM" id="SSF82895">
    <property type="entry name" value="TSP-1 type 1 repeat"/>
    <property type="match status" value="9"/>
</dbReference>
<feature type="domain" description="C-type lectin" evidence="8">
    <location>
        <begin position="362"/>
        <end position="478"/>
    </location>
</feature>
<dbReference type="Gene3D" id="2.60.40.4100">
    <property type="entry name" value="Zona pellucida, ZP-C domain"/>
    <property type="match status" value="1"/>
</dbReference>
<gene>
    <name evidence="12" type="primary">LOC109466515</name>
</gene>
<dbReference type="InterPro" id="IPR016186">
    <property type="entry name" value="C-type_lectin-like/link_sf"/>
</dbReference>
<dbReference type="InterPro" id="IPR013783">
    <property type="entry name" value="Ig-like_fold"/>
</dbReference>
<dbReference type="SUPFAM" id="SSF56436">
    <property type="entry name" value="C-type lectin-like"/>
    <property type="match status" value="1"/>
</dbReference>
<comment type="subcellular location">
    <subcellularLocation>
        <location evidence="1">Secreted</location>
    </subcellularLocation>
</comment>
<evidence type="ECO:0000313" key="12">
    <source>
        <dbReference type="RefSeq" id="XP_019619799.1"/>
    </source>
</evidence>
<evidence type="ECO:0000256" key="4">
    <source>
        <dbReference type="ARBA" id="ARBA00022737"/>
    </source>
</evidence>
<keyword evidence="3" id="KW-0732">Signal</keyword>
<dbReference type="Gene3D" id="3.10.100.10">
    <property type="entry name" value="Mannose-Binding Protein A, subunit A"/>
    <property type="match status" value="1"/>
</dbReference>